<proteinExistence type="predicted"/>
<dbReference type="Pfam" id="PF05284">
    <property type="entry name" value="DUF736"/>
    <property type="match status" value="1"/>
</dbReference>
<evidence type="ECO:0000313" key="1">
    <source>
        <dbReference type="EMBL" id="MBR1138404.1"/>
    </source>
</evidence>
<gene>
    <name evidence="1" type="ORF">JQ619_21785</name>
</gene>
<evidence type="ECO:0000313" key="2">
    <source>
        <dbReference type="Proteomes" id="UP001314635"/>
    </source>
</evidence>
<reference evidence="2" key="1">
    <citation type="journal article" date="2021" name="ISME J.">
        <title>Evolutionary origin and ecological implication of a unique nif island in free-living Bradyrhizobium lineages.</title>
        <authorList>
            <person name="Tao J."/>
        </authorList>
    </citation>
    <scope>NUCLEOTIDE SEQUENCE [LARGE SCALE GENOMIC DNA]</scope>
    <source>
        <strain evidence="2">SZCCT0094</strain>
    </source>
</reference>
<dbReference type="Proteomes" id="UP001314635">
    <property type="component" value="Unassembled WGS sequence"/>
</dbReference>
<accession>A0ABS5GAV2</accession>
<comment type="caution">
    <text evidence="1">The sequence shown here is derived from an EMBL/GenBank/DDBJ whole genome shotgun (WGS) entry which is preliminary data.</text>
</comment>
<dbReference type="EMBL" id="JAFCLK010000020">
    <property type="protein sequence ID" value="MBR1138404.1"/>
    <property type="molecule type" value="Genomic_DNA"/>
</dbReference>
<keyword evidence="2" id="KW-1185">Reference proteome</keyword>
<protein>
    <submittedName>
        <fullName evidence="1">DUF736 domain-containing protein</fullName>
    </submittedName>
</protein>
<name>A0ABS5GAV2_9BRAD</name>
<organism evidence="1 2">
    <name type="scientific">Bradyrhizobium denitrificans</name>
    <dbReference type="NCBI Taxonomy" id="2734912"/>
    <lineage>
        <taxon>Bacteria</taxon>
        <taxon>Pseudomonadati</taxon>
        <taxon>Pseudomonadota</taxon>
        <taxon>Alphaproteobacteria</taxon>
        <taxon>Hyphomicrobiales</taxon>
        <taxon>Nitrobacteraceae</taxon>
        <taxon>Bradyrhizobium</taxon>
    </lineage>
</organism>
<sequence>MTQIGAFTRKEDGFFGRVRTLVFDAEVSILPIDESDTENAPNHRVFCNGMEVGAAWDRTGDRAGAYLSVTIDDPILNQPIRARLFESDTKKDVWNLLWTRRKKQEGEG</sequence>
<dbReference type="InterPro" id="IPR007948">
    <property type="entry name" value="DUF736"/>
</dbReference>
<dbReference type="RefSeq" id="WP_211400711.1">
    <property type="nucleotide sequence ID" value="NZ_JAFCLK010000020.1"/>
</dbReference>